<evidence type="ECO:0000313" key="1">
    <source>
        <dbReference type="EMBL" id="HEC79494.1"/>
    </source>
</evidence>
<dbReference type="NCBIfam" id="TIGR00725">
    <property type="entry name" value="TIGR00725 family protein"/>
    <property type="match status" value="1"/>
</dbReference>
<dbReference type="PANTHER" id="PTHR43393:SF3">
    <property type="entry name" value="LYSINE DECARBOXYLASE-LIKE PROTEIN"/>
    <property type="match status" value="1"/>
</dbReference>
<dbReference type="InterPro" id="IPR005268">
    <property type="entry name" value="CHP00725"/>
</dbReference>
<dbReference type="InterPro" id="IPR052341">
    <property type="entry name" value="LOG_family_nucleotidases"/>
</dbReference>
<organism evidence="1 2">
    <name type="scientific">candidate division WOR-3 bacterium</name>
    <dbReference type="NCBI Taxonomy" id="2052148"/>
    <lineage>
        <taxon>Bacteria</taxon>
        <taxon>Bacteria division WOR-3</taxon>
    </lineage>
</organism>
<reference evidence="1" key="1">
    <citation type="journal article" date="2020" name="mSystems">
        <title>Genome- and Community-Level Interaction Insights into Carbon Utilization and Element Cycling Functions of Hydrothermarchaeota in Hydrothermal Sediment.</title>
        <authorList>
            <person name="Zhou Z."/>
            <person name="Liu Y."/>
            <person name="Xu W."/>
            <person name="Pan J."/>
            <person name="Luo Z.H."/>
            <person name="Li M."/>
        </authorList>
    </citation>
    <scope>NUCLEOTIDE SEQUENCE</scope>
    <source>
        <strain evidence="1">HyVt-388</strain>
    </source>
</reference>
<accession>A0A9C9K1C2</accession>
<evidence type="ECO:0000313" key="2">
    <source>
        <dbReference type="Proteomes" id="UP000885826"/>
    </source>
</evidence>
<dbReference type="InterPro" id="IPR041164">
    <property type="entry name" value="LDcluster4"/>
</dbReference>
<dbReference type="Pfam" id="PF18306">
    <property type="entry name" value="LDcluster4"/>
    <property type="match status" value="1"/>
</dbReference>
<dbReference type="GO" id="GO:0005829">
    <property type="term" value="C:cytosol"/>
    <property type="evidence" value="ECO:0007669"/>
    <property type="project" value="TreeGrafter"/>
</dbReference>
<proteinExistence type="predicted"/>
<name>A0A9C9K1C2_UNCW3</name>
<gene>
    <name evidence="1" type="ORF">ENI34_10220</name>
</gene>
<dbReference type="EMBL" id="DRIG01000104">
    <property type="protein sequence ID" value="HEC79494.1"/>
    <property type="molecule type" value="Genomic_DNA"/>
</dbReference>
<protein>
    <submittedName>
        <fullName evidence="1">TIGR00725 family protein</fullName>
    </submittedName>
</protein>
<dbReference type="Proteomes" id="UP000885826">
    <property type="component" value="Unassembled WGS sequence"/>
</dbReference>
<dbReference type="PANTHER" id="PTHR43393">
    <property type="entry name" value="CYTOKININ RIBOSIDE 5'-MONOPHOSPHATE PHOSPHORIBOHYDROLASE"/>
    <property type="match status" value="1"/>
</dbReference>
<sequence>MIKKTVAVIGGSEPDQKSLVIAEEMGRLIARHHAVLVTGGLGGVMNAASKGAKELNGFVIGILPGNDKEDANPYVDIPIVTGLGEARNIIIARTCDCAVAINGKYGTLSEIAYCLMFNKPIIGINTWSIEAPIIKVKSAEEAADVIFNKILI</sequence>
<dbReference type="Gene3D" id="3.40.50.450">
    <property type="match status" value="1"/>
</dbReference>
<dbReference type="SUPFAM" id="SSF102405">
    <property type="entry name" value="MCP/YpsA-like"/>
    <property type="match status" value="1"/>
</dbReference>
<comment type="caution">
    <text evidence="1">The sequence shown here is derived from an EMBL/GenBank/DDBJ whole genome shotgun (WGS) entry which is preliminary data.</text>
</comment>
<dbReference type="AlphaFoldDB" id="A0A9C9K1C2"/>